<keyword evidence="4" id="KW-0479">Metal-binding</keyword>
<dbReference type="InterPro" id="IPR018392">
    <property type="entry name" value="LysM"/>
</dbReference>
<dbReference type="GO" id="GO:0004222">
    <property type="term" value="F:metalloendopeptidase activity"/>
    <property type="evidence" value="ECO:0007669"/>
    <property type="project" value="TreeGrafter"/>
</dbReference>
<feature type="domain" description="LysM" evidence="8">
    <location>
        <begin position="66"/>
        <end position="113"/>
    </location>
</feature>
<keyword evidence="5" id="KW-0378">Hydrolase</keyword>
<evidence type="ECO:0000256" key="4">
    <source>
        <dbReference type="ARBA" id="ARBA00022723"/>
    </source>
</evidence>
<dbReference type="STRING" id="64969.SAMN02745127_02306"/>
<dbReference type="PANTHER" id="PTHR21666:SF288">
    <property type="entry name" value="CELL DIVISION PROTEIN YTFB"/>
    <property type="match status" value="1"/>
</dbReference>
<reference evidence="9 10" key="1">
    <citation type="submission" date="2017-01" db="EMBL/GenBank/DDBJ databases">
        <title>Genome Sequencing of a Marine Spirillum, Oceanospirillum multiglobuliferum ATCC 33336, from Japan.</title>
        <authorList>
            <person name="Carney J.G."/>
            <person name="Trachtenberg A.M."/>
            <person name="Rheaume B.A."/>
            <person name="Linnane J.D."/>
            <person name="Pitts N.L."/>
            <person name="Mykles D.L."/>
            <person name="Maclea K.S."/>
        </authorList>
    </citation>
    <scope>NUCLEOTIDE SEQUENCE [LARGE SCALE GENOMIC DNA]</scope>
    <source>
        <strain evidence="9 10">ATCC 33336</strain>
    </source>
</reference>
<evidence type="ECO:0000256" key="2">
    <source>
        <dbReference type="ARBA" id="ARBA00004196"/>
    </source>
</evidence>
<comment type="caution">
    <text evidence="9">The sequence shown here is derived from an EMBL/GenBank/DDBJ whole genome shotgun (WGS) entry which is preliminary data.</text>
</comment>
<dbReference type="InterPro" id="IPR050570">
    <property type="entry name" value="Cell_wall_metabolism_enzyme"/>
</dbReference>
<protein>
    <recommendedName>
        <fullName evidence="8">LysM domain-containing protein</fullName>
    </recommendedName>
</protein>
<dbReference type="GO" id="GO:0030313">
    <property type="term" value="C:cell envelope"/>
    <property type="evidence" value="ECO:0007669"/>
    <property type="project" value="UniProtKB-SubCell"/>
</dbReference>
<dbReference type="InterPro" id="IPR045834">
    <property type="entry name" value="Csd3_N2"/>
</dbReference>
<dbReference type="InterPro" id="IPR011055">
    <property type="entry name" value="Dup_hybrid_motif"/>
</dbReference>
<dbReference type="Pfam" id="PF19425">
    <property type="entry name" value="Csd3_N2"/>
    <property type="match status" value="1"/>
</dbReference>
<proteinExistence type="predicted"/>
<dbReference type="InterPro" id="IPR016047">
    <property type="entry name" value="M23ase_b-sheet_dom"/>
</dbReference>
<dbReference type="GO" id="GO:0006508">
    <property type="term" value="P:proteolysis"/>
    <property type="evidence" value="ECO:0007669"/>
    <property type="project" value="UniProtKB-KW"/>
</dbReference>
<dbReference type="FunFam" id="2.70.70.10:FF:000002">
    <property type="entry name" value="Murein DD-endopeptidase MepM"/>
    <property type="match status" value="1"/>
</dbReference>
<keyword evidence="7" id="KW-0482">Metalloprotease</keyword>
<comment type="subcellular location">
    <subcellularLocation>
        <location evidence="2">Cell envelope</location>
    </subcellularLocation>
</comment>
<dbReference type="SUPFAM" id="SSF51261">
    <property type="entry name" value="Duplicated hybrid motif"/>
    <property type="match status" value="1"/>
</dbReference>
<dbReference type="Gene3D" id="2.70.70.10">
    <property type="entry name" value="Glucose Permease (Domain IIA)"/>
    <property type="match status" value="1"/>
</dbReference>
<dbReference type="Pfam" id="PF04225">
    <property type="entry name" value="LysM_OapA"/>
    <property type="match status" value="1"/>
</dbReference>
<gene>
    <name evidence="9" type="ORF">BTE48_11960</name>
</gene>
<evidence type="ECO:0000313" key="9">
    <source>
        <dbReference type="EMBL" id="OPX54921.1"/>
    </source>
</evidence>
<dbReference type="PROSITE" id="PS51782">
    <property type="entry name" value="LYSM"/>
    <property type="match status" value="1"/>
</dbReference>
<evidence type="ECO:0000256" key="5">
    <source>
        <dbReference type="ARBA" id="ARBA00022801"/>
    </source>
</evidence>
<accession>A0A1T4REH4</accession>
<evidence type="ECO:0000256" key="3">
    <source>
        <dbReference type="ARBA" id="ARBA00022670"/>
    </source>
</evidence>
<evidence type="ECO:0000256" key="7">
    <source>
        <dbReference type="ARBA" id="ARBA00023049"/>
    </source>
</evidence>
<keyword evidence="6" id="KW-0862">Zinc</keyword>
<evidence type="ECO:0000259" key="8">
    <source>
        <dbReference type="PROSITE" id="PS51782"/>
    </source>
</evidence>
<dbReference type="Pfam" id="PF01551">
    <property type="entry name" value="Peptidase_M23"/>
    <property type="match status" value="1"/>
</dbReference>
<dbReference type="CDD" id="cd12797">
    <property type="entry name" value="M23_peptidase"/>
    <property type="match status" value="1"/>
</dbReference>
<name>A0A1T4REH4_9GAMM</name>
<keyword evidence="3" id="KW-0645">Protease</keyword>
<dbReference type="Proteomes" id="UP000191418">
    <property type="component" value="Unassembled WGS sequence"/>
</dbReference>
<dbReference type="InterPro" id="IPR007340">
    <property type="entry name" value="LysM_Opacity-associatedA"/>
</dbReference>
<dbReference type="PANTHER" id="PTHR21666">
    <property type="entry name" value="PEPTIDASE-RELATED"/>
    <property type="match status" value="1"/>
</dbReference>
<organism evidence="9 10">
    <name type="scientific">Oceanospirillum multiglobuliferum</name>
    <dbReference type="NCBI Taxonomy" id="64969"/>
    <lineage>
        <taxon>Bacteria</taxon>
        <taxon>Pseudomonadati</taxon>
        <taxon>Pseudomonadota</taxon>
        <taxon>Gammaproteobacteria</taxon>
        <taxon>Oceanospirillales</taxon>
        <taxon>Oceanospirillaceae</taxon>
        <taxon>Oceanospirillum</taxon>
    </lineage>
</organism>
<dbReference type="GO" id="GO:0046872">
    <property type="term" value="F:metal ion binding"/>
    <property type="evidence" value="ECO:0007669"/>
    <property type="project" value="UniProtKB-KW"/>
</dbReference>
<dbReference type="EMBL" id="MTSM01000016">
    <property type="protein sequence ID" value="OPX54921.1"/>
    <property type="molecule type" value="Genomic_DNA"/>
</dbReference>
<dbReference type="GO" id="GO:0042834">
    <property type="term" value="F:peptidoglycan binding"/>
    <property type="evidence" value="ECO:0007669"/>
    <property type="project" value="InterPro"/>
</dbReference>
<comment type="cofactor">
    <cofactor evidence="1">
        <name>Zn(2+)</name>
        <dbReference type="ChEBI" id="CHEBI:29105"/>
    </cofactor>
</comment>
<evidence type="ECO:0000256" key="6">
    <source>
        <dbReference type="ARBA" id="ARBA00022833"/>
    </source>
</evidence>
<dbReference type="RefSeq" id="WP_078745871.1">
    <property type="nucleotide sequence ID" value="NZ_FUXG01000016.1"/>
</dbReference>
<dbReference type="AlphaFoldDB" id="A0A1T4REH4"/>
<dbReference type="Gene3D" id="3.10.450.350">
    <property type="match status" value="2"/>
</dbReference>
<keyword evidence="10" id="KW-1185">Reference proteome</keyword>
<evidence type="ECO:0000256" key="1">
    <source>
        <dbReference type="ARBA" id="ARBA00001947"/>
    </source>
</evidence>
<sequence>MNSYRTKLLHTLFLTATAIVAALSMLIISQDVSAKRIEIDLPLNVSSSKHIEEPISNWPTLSDDWASYSIKSGETLTDLFVRAKLPLDDLYRLIYSPIKTDLSHLRPKQKIHVQTDHSGAIKAIRLDHSAQSVVLFSLAGEKFTEKPFFRETEKVLQYRQGSIKDSFFAAGENANLSQQSIMALANLFGWDIDFSLDTRPNDSFKVLYYQEFLDGEFFKDGDILAAEFINQGKSYRAVRYVDSKGNIDYFSPDGRNMRKQFLRSPVDFTRISSHFTTRRFHPVLHKFRSHRGTDYAASRGTPVKSTGSGKVITAGYNSSYGKHVVIQHGTRYTTLYAHLNGFAKGVRRGERVQQGQMIGYVGSTGLASGPHLHYEFRVNGIHKNPVTVQLPDVAPISDKERERFQQYTQNIIANLDSYPNIQLASLEKN</sequence>
<evidence type="ECO:0000313" key="10">
    <source>
        <dbReference type="Proteomes" id="UP000191418"/>
    </source>
</evidence>
<dbReference type="OrthoDB" id="9805070at2"/>